<dbReference type="Proteomes" id="UP000002010">
    <property type="component" value="Chromosome"/>
</dbReference>
<evidence type="ECO:0000313" key="1">
    <source>
        <dbReference type="EMBL" id="ACO76056.1"/>
    </source>
</evidence>
<proteinExistence type="predicted"/>
<dbReference type="HOGENOM" id="CLU_3345232_0_0_4"/>
<name>C1D5N9_LARHH</name>
<organism evidence="1 2">
    <name type="scientific">Laribacter hongkongensis (strain HLHK9)</name>
    <dbReference type="NCBI Taxonomy" id="557598"/>
    <lineage>
        <taxon>Bacteria</taxon>
        <taxon>Pseudomonadati</taxon>
        <taxon>Pseudomonadota</taxon>
        <taxon>Betaproteobacteria</taxon>
        <taxon>Neisseriales</taxon>
        <taxon>Aquaspirillaceae</taxon>
        <taxon>Laribacter</taxon>
    </lineage>
</organism>
<dbReference type="KEGG" id="lhk:LHK_03078"/>
<reference evidence="1 2" key="1">
    <citation type="journal article" date="2009" name="PLoS Genet.">
        <title>The complete genome and proteome of Laribacter hongkongensis reveal potential mechanisms for adaptations to different temperatures and habitats.</title>
        <authorList>
            <person name="Woo P.C."/>
            <person name="Lau S.K."/>
            <person name="Tse H."/>
            <person name="Teng J.L."/>
            <person name="Curreem S.O."/>
            <person name="Tsang A.K."/>
            <person name="Fan R.Y."/>
            <person name="Wong G.K."/>
            <person name="Huang Y."/>
            <person name="Loman N.J."/>
            <person name="Snyder L.A."/>
            <person name="Cai J.J."/>
            <person name="Huang J.D."/>
            <person name="Mak W."/>
            <person name="Pallen M.J."/>
            <person name="Lok S."/>
            <person name="Yuen K.Y."/>
        </authorList>
    </citation>
    <scope>NUCLEOTIDE SEQUENCE [LARGE SCALE GENOMIC DNA]</scope>
    <source>
        <strain evidence="1 2">HLHK9</strain>
    </source>
</reference>
<dbReference type="EMBL" id="CP001154">
    <property type="protein sequence ID" value="ACO76056.1"/>
    <property type="molecule type" value="Genomic_DNA"/>
</dbReference>
<gene>
    <name evidence="1" type="ordered locus">LHK_03078</name>
</gene>
<keyword evidence="2" id="KW-1185">Reference proteome</keyword>
<dbReference type="STRING" id="557598.LHK_03078"/>
<evidence type="ECO:0000313" key="2">
    <source>
        <dbReference type="Proteomes" id="UP000002010"/>
    </source>
</evidence>
<protein>
    <submittedName>
        <fullName evidence="1">Uncharacterized protein</fullName>
    </submittedName>
</protein>
<dbReference type="AlphaFoldDB" id="C1D5N9"/>
<sequence length="37" mass="4330">MTLFRGFFCICDEMTGRVSVCSIGIYPFVFNVLMWFV</sequence>
<accession>C1D5N9</accession>